<dbReference type="OrthoDB" id="1748153at2759"/>
<name>A0A5J5BV60_9ASTE</name>
<dbReference type="PANTHER" id="PTHR33088">
    <property type="entry name" value="MUCIN-2"/>
    <property type="match status" value="1"/>
</dbReference>
<evidence type="ECO:0000313" key="2">
    <source>
        <dbReference type="Proteomes" id="UP000325577"/>
    </source>
</evidence>
<organism evidence="1 2">
    <name type="scientific">Nyssa sinensis</name>
    <dbReference type="NCBI Taxonomy" id="561372"/>
    <lineage>
        <taxon>Eukaryota</taxon>
        <taxon>Viridiplantae</taxon>
        <taxon>Streptophyta</taxon>
        <taxon>Embryophyta</taxon>
        <taxon>Tracheophyta</taxon>
        <taxon>Spermatophyta</taxon>
        <taxon>Magnoliopsida</taxon>
        <taxon>eudicotyledons</taxon>
        <taxon>Gunneridae</taxon>
        <taxon>Pentapetalae</taxon>
        <taxon>asterids</taxon>
        <taxon>Cornales</taxon>
        <taxon>Nyssaceae</taxon>
        <taxon>Nyssa</taxon>
    </lineage>
</organism>
<dbReference type="PANTHER" id="PTHR33088:SF28">
    <property type="entry name" value="PROTEIN PELPK1-RELATED"/>
    <property type="match status" value="1"/>
</dbReference>
<evidence type="ECO:0000313" key="1">
    <source>
        <dbReference type="EMBL" id="KAA8545657.1"/>
    </source>
</evidence>
<dbReference type="InterPro" id="IPR044659">
    <property type="entry name" value="PELPK1_2"/>
</dbReference>
<proteinExistence type="predicted"/>
<protein>
    <submittedName>
        <fullName evidence="1">Uncharacterized protein</fullName>
    </submittedName>
</protein>
<keyword evidence="2" id="KW-1185">Reference proteome</keyword>
<accession>A0A5J5BV60</accession>
<dbReference type="Proteomes" id="UP000325577">
    <property type="component" value="Linkage Group LG10"/>
</dbReference>
<sequence length="138" mass="15131">MTSPTSLYHDTMRQLNKAFAKATSITVLNMAYHQYPSFVLPLLLITLASMSSNTLVAEARHLLELTLPELPTLPHLPTLPEPELPSLPKVELPTLPHFPSLPEPKLPAVPELEVPKLPELPKPTLPTIAAIPKTTNTP</sequence>
<dbReference type="AlphaFoldDB" id="A0A5J5BV60"/>
<dbReference type="EMBL" id="CM018033">
    <property type="protein sequence ID" value="KAA8545657.1"/>
    <property type="molecule type" value="Genomic_DNA"/>
</dbReference>
<gene>
    <name evidence="1" type="ORF">F0562_020892</name>
</gene>
<reference evidence="1 2" key="1">
    <citation type="submission" date="2019-09" db="EMBL/GenBank/DDBJ databases">
        <title>A chromosome-level genome assembly of the Chinese tupelo Nyssa sinensis.</title>
        <authorList>
            <person name="Yang X."/>
            <person name="Kang M."/>
            <person name="Yang Y."/>
            <person name="Xiong H."/>
            <person name="Wang M."/>
            <person name="Zhang Z."/>
            <person name="Wang Z."/>
            <person name="Wu H."/>
            <person name="Ma T."/>
            <person name="Liu J."/>
            <person name="Xi Z."/>
        </authorList>
    </citation>
    <scope>NUCLEOTIDE SEQUENCE [LARGE SCALE GENOMIC DNA]</scope>
    <source>
        <strain evidence="1">J267</strain>
        <tissue evidence="1">Leaf</tissue>
    </source>
</reference>